<dbReference type="GO" id="GO:0070126">
    <property type="term" value="P:mitochondrial translational termination"/>
    <property type="evidence" value="ECO:0007669"/>
    <property type="project" value="TreeGrafter"/>
</dbReference>
<sequence length="153" mass="17241">SDDELRGARRWLNDFNPKSIPESICEVTYSRSSGPGGQNVNKVNSKATLRIALDRLLPLVPPLLRAPLLQDPHVAKKSNDIVIQSDESRKQSENTQSCHAKLFHLVADLGREHIPAETPESKKKRIENLAKEANESRLKEKRYHSSKKASRRG</sequence>
<dbReference type="EMBL" id="ML975165">
    <property type="protein sequence ID" value="KAF1810658.1"/>
    <property type="molecule type" value="Genomic_DNA"/>
</dbReference>
<feature type="domain" description="Prokaryotic-type class I peptide chain release factors" evidence="2">
    <location>
        <begin position="19"/>
        <end position="148"/>
    </location>
</feature>
<dbReference type="AlphaFoldDB" id="A0A6G1FY22"/>
<dbReference type="PANTHER" id="PTHR11075:SF54">
    <property type="entry name" value="LARGE RIBOSOMAL SUBUNIT PROTEIN ML62"/>
    <property type="match status" value="1"/>
</dbReference>
<name>A0A6G1FY22_9PEZI</name>
<organism evidence="3">
    <name type="scientific">Eremomyces bilateralis CBS 781.70</name>
    <dbReference type="NCBI Taxonomy" id="1392243"/>
    <lineage>
        <taxon>Eukaryota</taxon>
        <taxon>Fungi</taxon>
        <taxon>Dikarya</taxon>
        <taxon>Ascomycota</taxon>
        <taxon>Pezizomycotina</taxon>
        <taxon>Dothideomycetes</taxon>
        <taxon>Dothideomycetes incertae sedis</taxon>
        <taxon>Eremomycetales</taxon>
        <taxon>Eremomycetaceae</taxon>
        <taxon>Eremomyces</taxon>
    </lineage>
</organism>
<accession>A0A6G1FY22</accession>
<keyword evidence="4" id="KW-1185">Reference proteome</keyword>
<dbReference type="GO" id="GO:0004045">
    <property type="term" value="F:peptidyl-tRNA hydrolase activity"/>
    <property type="evidence" value="ECO:0007669"/>
    <property type="project" value="TreeGrafter"/>
</dbReference>
<feature type="non-terminal residue" evidence="3">
    <location>
        <position position="153"/>
    </location>
</feature>
<reference evidence="5" key="3">
    <citation type="submission" date="2025-04" db="UniProtKB">
        <authorList>
            <consortium name="RefSeq"/>
        </authorList>
    </citation>
    <scope>IDENTIFICATION</scope>
    <source>
        <strain evidence="5">CBS 781.70</strain>
    </source>
</reference>
<dbReference type="Pfam" id="PF00472">
    <property type="entry name" value="RF-1"/>
    <property type="match status" value="1"/>
</dbReference>
<evidence type="ECO:0000259" key="2">
    <source>
        <dbReference type="Pfam" id="PF00472"/>
    </source>
</evidence>
<protein>
    <recommendedName>
        <fullName evidence="2">Prokaryotic-type class I peptide chain release factors domain-containing protein</fullName>
    </recommendedName>
</protein>
<dbReference type="RefSeq" id="XP_033532289.1">
    <property type="nucleotide sequence ID" value="XM_033675716.1"/>
</dbReference>
<dbReference type="PANTHER" id="PTHR11075">
    <property type="entry name" value="PEPTIDE CHAIN RELEASE FACTOR"/>
    <property type="match status" value="1"/>
</dbReference>
<dbReference type="Proteomes" id="UP000504638">
    <property type="component" value="Unplaced"/>
</dbReference>
<proteinExistence type="predicted"/>
<evidence type="ECO:0000313" key="3">
    <source>
        <dbReference type="EMBL" id="KAF1810658.1"/>
    </source>
</evidence>
<dbReference type="GO" id="GO:0016150">
    <property type="term" value="F:translation release factor activity, codon nonspecific"/>
    <property type="evidence" value="ECO:0007669"/>
    <property type="project" value="TreeGrafter"/>
</dbReference>
<evidence type="ECO:0000313" key="4">
    <source>
        <dbReference type="Proteomes" id="UP000504638"/>
    </source>
</evidence>
<dbReference type="OrthoDB" id="270639at2759"/>
<reference evidence="3 5" key="1">
    <citation type="submission" date="2020-01" db="EMBL/GenBank/DDBJ databases">
        <authorList>
            <consortium name="DOE Joint Genome Institute"/>
            <person name="Haridas S."/>
            <person name="Albert R."/>
            <person name="Binder M."/>
            <person name="Bloem J."/>
            <person name="Labutti K."/>
            <person name="Salamov A."/>
            <person name="Andreopoulos B."/>
            <person name="Baker S.E."/>
            <person name="Barry K."/>
            <person name="Bills G."/>
            <person name="Bluhm B.H."/>
            <person name="Cannon C."/>
            <person name="Castanera R."/>
            <person name="Culley D.E."/>
            <person name="Daum C."/>
            <person name="Ezra D."/>
            <person name="Gonzalez J.B."/>
            <person name="Henrissat B."/>
            <person name="Kuo A."/>
            <person name="Liang C."/>
            <person name="Lipzen A."/>
            <person name="Lutzoni F."/>
            <person name="Magnuson J."/>
            <person name="Mondo S."/>
            <person name="Nolan M."/>
            <person name="Ohm R."/>
            <person name="Pangilinan J."/>
            <person name="Park H.-J."/>
            <person name="Ramirez L."/>
            <person name="Alfaro M."/>
            <person name="Sun H."/>
            <person name="Tritt A."/>
            <person name="Yoshinaga Y."/>
            <person name="Zwiers L.-H."/>
            <person name="Turgeon B.G."/>
            <person name="Goodwin S.B."/>
            <person name="Spatafora J.W."/>
            <person name="Crous P.W."/>
            <person name="Grigoriev I.V."/>
        </authorList>
    </citation>
    <scope>NUCLEOTIDE SEQUENCE</scope>
    <source>
        <strain evidence="3 5">CBS 781.70</strain>
    </source>
</reference>
<dbReference type="GO" id="GO:0005762">
    <property type="term" value="C:mitochondrial large ribosomal subunit"/>
    <property type="evidence" value="ECO:0007669"/>
    <property type="project" value="TreeGrafter"/>
</dbReference>
<reference evidence="5" key="2">
    <citation type="submission" date="2020-04" db="EMBL/GenBank/DDBJ databases">
        <authorList>
            <consortium name="NCBI Genome Project"/>
        </authorList>
    </citation>
    <scope>NUCLEOTIDE SEQUENCE</scope>
    <source>
        <strain evidence="5">CBS 781.70</strain>
    </source>
</reference>
<feature type="non-terminal residue" evidence="3">
    <location>
        <position position="1"/>
    </location>
</feature>
<feature type="compositionally biased region" description="Basic residues" evidence="1">
    <location>
        <begin position="139"/>
        <end position="153"/>
    </location>
</feature>
<feature type="region of interest" description="Disordered" evidence="1">
    <location>
        <begin position="131"/>
        <end position="153"/>
    </location>
</feature>
<dbReference type="GeneID" id="54416286"/>
<dbReference type="InterPro" id="IPR000352">
    <property type="entry name" value="Pep_chain_release_fac_I"/>
</dbReference>
<gene>
    <name evidence="3 5" type="ORF">P152DRAFT_380426</name>
</gene>
<dbReference type="SUPFAM" id="SSF110916">
    <property type="entry name" value="Peptidyl-tRNA hydrolase domain-like"/>
    <property type="match status" value="1"/>
</dbReference>
<evidence type="ECO:0000313" key="5">
    <source>
        <dbReference type="RefSeq" id="XP_033532289.1"/>
    </source>
</evidence>
<evidence type="ECO:0000256" key="1">
    <source>
        <dbReference type="SAM" id="MobiDB-lite"/>
    </source>
</evidence>
<dbReference type="InterPro" id="IPR052104">
    <property type="entry name" value="Mito_Release_Factor_mL62"/>
</dbReference>
<dbReference type="Gene3D" id="3.30.160.20">
    <property type="match status" value="1"/>
</dbReference>